<evidence type="ECO:0000256" key="1">
    <source>
        <dbReference type="SAM" id="SignalP"/>
    </source>
</evidence>
<organism evidence="2 3">
    <name type="scientific">Pandoraea norimbergensis</name>
    <dbReference type="NCBI Taxonomy" id="93219"/>
    <lineage>
        <taxon>Bacteria</taxon>
        <taxon>Pseudomonadati</taxon>
        <taxon>Pseudomonadota</taxon>
        <taxon>Betaproteobacteria</taxon>
        <taxon>Burkholderiales</taxon>
        <taxon>Burkholderiaceae</taxon>
        <taxon>Pandoraea</taxon>
    </lineage>
</organism>
<name>A0ABM5WMN4_9BURK</name>
<proteinExistence type="predicted"/>
<evidence type="ECO:0000313" key="2">
    <source>
        <dbReference type="EMBL" id="ALS61749.1"/>
    </source>
</evidence>
<protein>
    <recommendedName>
        <fullName evidence="4">DUF2846 domain-containing protein</fullName>
    </recommendedName>
</protein>
<accession>A0ABM5WMN4</accession>
<feature type="signal peptide" evidence="1">
    <location>
        <begin position="1"/>
        <end position="20"/>
    </location>
</feature>
<gene>
    <name evidence="2" type="ORF">AT302_20175</name>
</gene>
<keyword evidence="3" id="KW-1185">Reference proteome</keyword>
<reference evidence="3" key="1">
    <citation type="submission" date="2015-12" db="EMBL/GenBank/DDBJ databases">
        <title>Complete genome sequence of Pandoraea norimbergensis DSM 11628.</title>
        <authorList>
            <person name="Ee R."/>
            <person name="Lim Y.-L."/>
            <person name="Yong D."/>
            <person name="Yin W.-F."/>
            <person name="Chan K.-G."/>
        </authorList>
    </citation>
    <scope>NUCLEOTIDE SEQUENCE [LARGE SCALE GENOMIC DNA]</scope>
    <source>
        <strain evidence="3">DSM 11628</strain>
    </source>
</reference>
<sequence>MRRRLLSFFPVATLVAVALAATVQSAQAEAFVPCRWLGKPSQCVSVPMESRDADGQAKTFAPPPPEVARVYLVRSRTTDPRRATPVDVGNTHAGDLAPMTYLVLDLPPGEHEFTGQADGTFGRSLRLEGGQVYFAELRLTQWLNTMYGAIDPIPAEAGQRAVAGARLARADGSEHP</sequence>
<keyword evidence="1" id="KW-0732">Signal</keyword>
<dbReference type="RefSeq" id="WP_058378659.1">
    <property type="nucleotide sequence ID" value="NZ_CP013480.3"/>
</dbReference>
<dbReference type="Proteomes" id="UP000060277">
    <property type="component" value="Chromosome"/>
</dbReference>
<dbReference type="EMBL" id="CP013480">
    <property type="protein sequence ID" value="ALS61749.1"/>
    <property type="molecule type" value="Genomic_DNA"/>
</dbReference>
<evidence type="ECO:0000313" key="3">
    <source>
        <dbReference type="Proteomes" id="UP000060277"/>
    </source>
</evidence>
<feature type="chain" id="PRO_5045743038" description="DUF2846 domain-containing protein" evidence="1">
    <location>
        <begin position="21"/>
        <end position="176"/>
    </location>
</feature>
<evidence type="ECO:0008006" key="4">
    <source>
        <dbReference type="Google" id="ProtNLM"/>
    </source>
</evidence>